<keyword evidence="5 11" id="KW-0472">Membrane</keyword>
<dbReference type="Pfam" id="PF00672">
    <property type="entry name" value="HAMP"/>
    <property type="match status" value="1"/>
</dbReference>
<comment type="subcellular location">
    <subcellularLocation>
        <location evidence="1">Cell membrane</location>
        <topology evidence="1">Multi-pass membrane protein</topology>
    </subcellularLocation>
</comment>
<keyword evidence="6 8" id="KW-0807">Transducer</keyword>
<feature type="domain" description="Methyl-accepting transducer" evidence="12">
    <location>
        <begin position="304"/>
        <end position="540"/>
    </location>
</feature>
<accession>A0A2T5VD18</accession>
<dbReference type="InterPro" id="IPR004089">
    <property type="entry name" value="MCPsignal_dom"/>
</dbReference>
<dbReference type="PRINTS" id="PR00260">
    <property type="entry name" value="CHEMTRNSDUCR"/>
</dbReference>
<dbReference type="GO" id="GO:0007165">
    <property type="term" value="P:signal transduction"/>
    <property type="evidence" value="ECO:0007669"/>
    <property type="project" value="UniProtKB-KW"/>
</dbReference>
<dbReference type="InterPro" id="IPR004090">
    <property type="entry name" value="Chemotax_Me-accpt_rcpt"/>
</dbReference>
<dbReference type="SMART" id="SM01049">
    <property type="entry name" value="Cache_2"/>
    <property type="match status" value="1"/>
</dbReference>
<dbReference type="Pfam" id="PF00015">
    <property type="entry name" value="MCPsignal"/>
    <property type="match status" value="1"/>
</dbReference>
<dbReference type="Gene3D" id="1.10.8.500">
    <property type="entry name" value="HAMP domain in histidine kinase"/>
    <property type="match status" value="1"/>
</dbReference>
<dbReference type="SUPFAM" id="SSF58104">
    <property type="entry name" value="Methyl-accepting chemotaxis protein (MCP) signaling domain"/>
    <property type="match status" value="1"/>
</dbReference>
<evidence type="ECO:0000256" key="10">
    <source>
        <dbReference type="SAM" id="MobiDB-lite"/>
    </source>
</evidence>
<dbReference type="EMBL" id="QAYG01000002">
    <property type="protein sequence ID" value="PTW61650.1"/>
    <property type="molecule type" value="Genomic_DNA"/>
</dbReference>
<evidence type="ECO:0000256" key="5">
    <source>
        <dbReference type="ARBA" id="ARBA00023136"/>
    </source>
</evidence>
<evidence type="ECO:0000256" key="7">
    <source>
        <dbReference type="ARBA" id="ARBA00029447"/>
    </source>
</evidence>
<dbReference type="RefSeq" id="WP_107989489.1">
    <property type="nucleotide sequence ID" value="NZ_QAYG01000002.1"/>
</dbReference>
<feature type="coiled-coil region" evidence="9">
    <location>
        <begin position="529"/>
        <end position="556"/>
    </location>
</feature>
<dbReference type="Gene3D" id="1.10.287.950">
    <property type="entry name" value="Methyl-accepting chemotaxis protein"/>
    <property type="match status" value="1"/>
</dbReference>
<sequence>MPRIARLPLAWKIIIPVLLIFAFSIGIATLSISTLYEEMLNERNRSIQNITNTAVGIAAEYNRLAQKGEMTVEEAQERAKRAISSMRYDGDNYVFAFDYDGNTIIHASPKLIGKNMLGLVDKNGVKVVADLIGLARNGGGLLSYLWPRAGEENPVPKFGWASPFAPWQWAIGTGVYIDDLTAAFWRQAALIMGIAISGAAIALGVAFSMLRSITRPIAALTSSMDTLAGGNSDIRIGGTERPDEIGKMAKAMQVFVHNEQTRKQLEAEQHEQRERLAQRGAEMQRLSAAFDSQITEMMQVIEASVSQLRDASNEMTAGAQRTTEQSERVATASEQAAGNVRTVAAAAEELSASISEIRRQAQNSSDIASQAAREAGSTRQRMDGLNDAATRIGEVVTLIQAIAEQTNLLALNATIEAARAGEAGRGFAVVAAEVKELASQTSRATEEISSQISAIQSETTMAVEAISSVSGVIDNMNEISASISASVEEQGAATSEIATSAVDASSGTTEVTENIGSVSSAAEMTRHTAQAVDTSARQLEENARKLRSEVSQFLERVRLNDAA</sequence>
<keyword evidence="3 11" id="KW-0812">Transmembrane</keyword>
<dbReference type="OrthoDB" id="8482111at2"/>
<name>A0A2T5VD18_9HYPH</name>
<evidence type="ECO:0000313" key="14">
    <source>
        <dbReference type="EMBL" id="PTW61650.1"/>
    </source>
</evidence>
<evidence type="ECO:0000256" key="2">
    <source>
        <dbReference type="ARBA" id="ARBA00022475"/>
    </source>
</evidence>
<protein>
    <submittedName>
        <fullName evidence="14">Methyl-accepting chemotaxis sensory transducer with Cache sensor</fullName>
    </submittedName>
</protein>
<feature type="region of interest" description="Disordered" evidence="10">
    <location>
        <begin position="358"/>
        <end position="381"/>
    </location>
</feature>
<evidence type="ECO:0000313" key="15">
    <source>
        <dbReference type="Proteomes" id="UP000244081"/>
    </source>
</evidence>
<keyword evidence="15" id="KW-1185">Reference proteome</keyword>
<dbReference type="Gene3D" id="3.30.450.20">
    <property type="entry name" value="PAS domain"/>
    <property type="match status" value="1"/>
</dbReference>
<proteinExistence type="inferred from homology"/>
<dbReference type="CDD" id="cd06225">
    <property type="entry name" value="HAMP"/>
    <property type="match status" value="1"/>
</dbReference>
<evidence type="ECO:0000256" key="6">
    <source>
        <dbReference type="ARBA" id="ARBA00023224"/>
    </source>
</evidence>
<keyword evidence="4 11" id="KW-1133">Transmembrane helix</keyword>
<dbReference type="InterPro" id="IPR033480">
    <property type="entry name" value="sCache_2"/>
</dbReference>
<dbReference type="Proteomes" id="UP000244081">
    <property type="component" value="Unassembled WGS sequence"/>
</dbReference>
<dbReference type="PROSITE" id="PS50111">
    <property type="entry name" value="CHEMOTAXIS_TRANSDUC_2"/>
    <property type="match status" value="1"/>
</dbReference>
<reference evidence="14 15" key="1">
    <citation type="submission" date="2018-04" db="EMBL/GenBank/DDBJ databases">
        <title>Genomic Encyclopedia of Archaeal and Bacterial Type Strains, Phase II (KMG-II): from individual species to whole genera.</title>
        <authorList>
            <person name="Goeker M."/>
        </authorList>
    </citation>
    <scope>NUCLEOTIDE SEQUENCE [LARGE SCALE GENOMIC DNA]</scope>
    <source>
        <strain evidence="14 15">DSM 23382</strain>
    </source>
</reference>
<dbReference type="InterPro" id="IPR003660">
    <property type="entry name" value="HAMP_dom"/>
</dbReference>
<dbReference type="Pfam" id="PF17200">
    <property type="entry name" value="sCache_2"/>
    <property type="match status" value="1"/>
</dbReference>
<dbReference type="SMART" id="SM00283">
    <property type="entry name" value="MA"/>
    <property type="match status" value="1"/>
</dbReference>
<gene>
    <name evidence="14" type="ORF">C8N35_102365</name>
</gene>
<dbReference type="AlphaFoldDB" id="A0A2T5VD18"/>
<dbReference type="PANTHER" id="PTHR32089">
    <property type="entry name" value="METHYL-ACCEPTING CHEMOTAXIS PROTEIN MCPB"/>
    <property type="match status" value="1"/>
</dbReference>
<feature type="domain" description="HAMP" evidence="13">
    <location>
        <begin position="211"/>
        <end position="264"/>
    </location>
</feature>
<evidence type="ECO:0000256" key="9">
    <source>
        <dbReference type="SAM" id="Coils"/>
    </source>
</evidence>
<dbReference type="SMART" id="SM00304">
    <property type="entry name" value="HAMP"/>
    <property type="match status" value="1"/>
</dbReference>
<dbReference type="PROSITE" id="PS50885">
    <property type="entry name" value="HAMP"/>
    <property type="match status" value="1"/>
</dbReference>
<dbReference type="GO" id="GO:0006935">
    <property type="term" value="P:chemotaxis"/>
    <property type="evidence" value="ECO:0007669"/>
    <property type="project" value="InterPro"/>
</dbReference>
<evidence type="ECO:0000259" key="13">
    <source>
        <dbReference type="PROSITE" id="PS50885"/>
    </source>
</evidence>
<feature type="transmembrane region" description="Helical" evidence="11">
    <location>
        <begin position="188"/>
        <end position="210"/>
    </location>
</feature>
<evidence type="ECO:0000256" key="4">
    <source>
        <dbReference type="ARBA" id="ARBA00022989"/>
    </source>
</evidence>
<evidence type="ECO:0000256" key="3">
    <source>
        <dbReference type="ARBA" id="ARBA00022692"/>
    </source>
</evidence>
<organism evidence="14 15">
    <name type="scientific">Breoghania corrubedonensis</name>
    <dbReference type="NCBI Taxonomy" id="665038"/>
    <lineage>
        <taxon>Bacteria</taxon>
        <taxon>Pseudomonadati</taxon>
        <taxon>Pseudomonadota</taxon>
        <taxon>Alphaproteobacteria</taxon>
        <taxon>Hyphomicrobiales</taxon>
        <taxon>Stappiaceae</taxon>
        <taxon>Breoghania</taxon>
    </lineage>
</organism>
<evidence type="ECO:0000256" key="11">
    <source>
        <dbReference type="SAM" id="Phobius"/>
    </source>
</evidence>
<comment type="caution">
    <text evidence="14">The sequence shown here is derived from an EMBL/GenBank/DDBJ whole genome shotgun (WGS) entry which is preliminary data.</text>
</comment>
<evidence type="ECO:0000256" key="1">
    <source>
        <dbReference type="ARBA" id="ARBA00004651"/>
    </source>
</evidence>
<evidence type="ECO:0000259" key="12">
    <source>
        <dbReference type="PROSITE" id="PS50111"/>
    </source>
</evidence>
<dbReference type="PANTHER" id="PTHR32089:SF112">
    <property type="entry name" value="LYSOZYME-LIKE PROTEIN-RELATED"/>
    <property type="match status" value="1"/>
</dbReference>
<evidence type="ECO:0000256" key="8">
    <source>
        <dbReference type="PROSITE-ProRule" id="PRU00284"/>
    </source>
</evidence>
<dbReference type="GO" id="GO:0005886">
    <property type="term" value="C:plasma membrane"/>
    <property type="evidence" value="ECO:0007669"/>
    <property type="project" value="UniProtKB-SubCell"/>
</dbReference>
<comment type="similarity">
    <text evidence="7">Belongs to the methyl-accepting chemotaxis (MCP) protein family.</text>
</comment>
<keyword evidence="9" id="KW-0175">Coiled coil</keyword>
<keyword evidence="2" id="KW-1003">Cell membrane</keyword>
<dbReference type="GO" id="GO:0004888">
    <property type="term" value="F:transmembrane signaling receptor activity"/>
    <property type="evidence" value="ECO:0007669"/>
    <property type="project" value="InterPro"/>
</dbReference>
<feature type="transmembrane region" description="Helical" evidence="11">
    <location>
        <begin position="13"/>
        <end position="36"/>
    </location>
</feature>